<dbReference type="InterPro" id="IPR026571">
    <property type="entry name" value="Tmem186"/>
</dbReference>
<keyword evidence="7" id="KW-0496">Mitochondrion</keyword>
<sequence length="324" mass="35662">MALRRCLQLWPPTGVAALQHAFQQECCKLHLHHPLLDIVLLRGDQNPSSSSSSSSSSVLQSSPSFFCLLTHTDAFAGRSVGGFSAGGGGRNLNEGGIRVWPIAFEKQMRRLSSSDAKTIEKKQSSGEKAVLYRAKWMQPLRLVVRLKIFQLCGVAALALPLAQYAEEGRLSVGTLAAVAAVVGGAGAASAALWWFSRRYVGEMALFTPDLRIVQLSVIDFWGHRQDLKYDIRNIVPPLKGMSNAELEKAANQVLVPLDVVGERQFYLSLRHGRFLQKELLFQLLHGTLDLTNAQSFLNRQQMAPPGTQKVEVENDSHEEKSSIS</sequence>
<dbReference type="PANTHER" id="PTHR13603">
    <property type="entry name" value="TRANSMEMBRANE PROTEIN 186"/>
    <property type="match status" value="1"/>
</dbReference>
<accession>A0ABP1B5M2</accession>
<evidence type="ECO:0000256" key="4">
    <source>
        <dbReference type="ARBA" id="ARBA00022692"/>
    </source>
</evidence>
<evidence type="ECO:0000256" key="1">
    <source>
        <dbReference type="ARBA" id="ARBA00004448"/>
    </source>
</evidence>
<dbReference type="Proteomes" id="UP001497522">
    <property type="component" value="Chromosome 2"/>
</dbReference>
<evidence type="ECO:0000256" key="10">
    <source>
        <dbReference type="SAM" id="Phobius"/>
    </source>
</evidence>
<feature type="compositionally biased region" description="Basic and acidic residues" evidence="9">
    <location>
        <begin position="310"/>
        <end position="324"/>
    </location>
</feature>
<dbReference type="EMBL" id="OZ023703">
    <property type="protein sequence ID" value="CAK9870457.1"/>
    <property type="molecule type" value="Genomic_DNA"/>
</dbReference>
<organism evidence="11 12">
    <name type="scientific">Sphagnum jensenii</name>
    <dbReference type="NCBI Taxonomy" id="128206"/>
    <lineage>
        <taxon>Eukaryota</taxon>
        <taxon>Viridiplantae</taxon>
        <taxon>Streptophyta</taxon>
        <taxon>Embryophyta</taxon>
        <taxon>Bryophyta</taxon>
        <taxon>Sphagnophytina</taxon>
        <taxon>Sphagnopsida</taxon>
        <taxon>Sphagnales</taxon>
        <taxon>Sphagnaceae</taxon>
        <taxon>Sphagnum</taxon>
    </lineage>
</organism>
<protein>
    <recommendedName>
        <fullName evidence="3">Transmembrane protein 186</fullName>
    </recommendedName>
</protein>
<evidence type="ECO:0000256" key="5">
    <source>
        <dbReference type="ARBA" id="ARBA00022792"/>
    </source>
</evidence>
<feature type="region of interest" description="Disordered" evidence="9">
    <location>
        <begin position="302"/>
        <end position="324"/>
    </location>
</feature>
<keyword evidence="6 10" id="KW-1133">Transmembrane helix</keyword>
<keyword evidence="12" id="KW-1185">Reference proteome</keyword>
<evidence type="ECO:0000256" key="8">
    <source>
        <dbReference type="ARBA" id="ARBA00023136"/>
    </source>
</evidence>
<evidence type="ECO:0000256" key="2">
    <source>
        <dbReference type="ARBA" id="ARBA00007020"/>
    </source>
</evidence>
<evidence type="ECO:0000313" key="12">
    <source>
        <dbReference type="Proteomes" id="UP001497522"/>
    </source>
</evidence>
<evidence type="ECO:0000256" key="9">
    <source>
        <dbReference type="SAM" id="MobiDB-lite"/>
    </source>
</evidence>
<comment type="subcellular location">
    <subcellularLocation>
        <location evidence="1">Mitochondrion inner membrane</location>
        <topology evidence="1">Multi-pass membrane protein</topology>
    </subcellularLocation>
</comment>
<keyword evidence="5" id="KW-0999">Mitochondrion inner membrane</keyword>
<evidence type="ECO:0000256" key="7">
    <source>
        <dbReference type="ARBA" id="ARBA00023128"/>
    </source>
</evidence>
<keyword evidence="4 10" id="KW-0812">Transmembrane</keyword>
<proteinExistence type="inferred from homology"/>
<keyword evidence="8 10" id="KW-0472">Membrane</keyword>
<gene>
    <name evidence="11" type="ORF">CSSPJE1EN2_LOCUS13125</name>
</gene>
<dbReference type="PANTHER" id="PTHR13603:SF1">
    <property type="entry name" value="TRANSMEMBRANE PROTEIN 186"/>
    <property type="match status" value="1"/>
</dbReference>
<feature type="transmembrane region" description="Helical" evidence="10">
    <location>
        <begin position="174"/>
        <end position="195"/>
    </location>
</feature>
<comment type="similarity">
    <text evidence="2">Belongs to the TMEM186 family.</text>
</comment>
<evidence type="ECO:0000256" key="6">
    <source>
        <dbReference type="ARBA" id="ARBA00022989"/>
    </source>
</evidence>
<name>A0ABP1B5M2_9BRYO</name>
<reference evidence="11 12" key="1">
    <citation type="submission" date="2024-03" db="EMBL/GenBank/DDBJ databases">
        <authorList>
            <consortium name="ELIXIR-Norway"/>
            <consortium name="Elixir Norway"/>
        </authorList>
    </citation>
    <scope>NUCLEOTIDE SEQUENCE [LARGE SCALE GENOMIC DNA]</scope>
</reference>
<evidence type="ECO:0000313" key="11">
    <source>
        <dbReference type="EMBL" id="CAK9870457.1"/>
    </source>
</evidence>
<feature type="transmembrane region" description="Helical" evidence="10">
    <location>
        <begin position="142"/>
        <end position="162"/>
    </location>
</feature>
<evidence type="ECO:0000256" key="3">
    <source>
        <dbReference type="ARBA" id="ARBA00014604"/>
    </source>
</evidence>